<dbReference type="GO" id="GO:0003690">
    <property type="term" value="F:double-stranded DNA binding"/>
    <property type="evidence" value="ECO:0007669"/>
    <property type="project" value="TreeGrafter"/>
</dbReference>
<dbReference type="InterPro" id="IPR047087">
    <property type="entry name" value="KU70_core_dom"/>
</dbReference>
<keyword evidence="9" id="KW-0238">DNA-binding</keyword>
<dbReference type="Proteomes" id="UP000807159">
    <property type="component" value="Chromosome 11"/>
</dbReference>
<dbReference type="GO" id="GO:0003684">
    <property type="term" value="F:damaged DNA binding"/>
    <property type="evidence" value="ECO:0007669"/>
    <property type="project" value="InterPro"/>
</dbReference>
<evidence type="ECO:0000256" key="17">
    <source>
        <dbReference type="SAM" id="MobiDB-lite"/>
    </source>
</evidence>
<dbReference type="Gene3D" id="2.40.290.10">
    <property type="match status" value="1"/>
</dbReference>
<keyword evidence="6" id="KW-0378">Hydrolase</keyword>
<dbReference type="EMBL" id="JACEGQ020000011">
    <property type="protein sequence ID" value="KAH8494255.1"/>
    <property type="molecule type" value="Genomic_DNA"/>
</dbReference>
<protein>
    <recommendedName>
        <fullName evidence="14">ATP-dependent DNA helicase 2 subunit KU70</fullName>
        <ecNumber evidence="3">3.6.4.12</ecNumber>
    </recommendedName>
    <alternativeName>
        <fullName evidence="16">ATP-dependent DNA helicase 2 subunit 1</fullName>
    </alternativeName>
    <alternativeName>
        <fullName evidence="15">ATP-dependent DNA helicase II 70 kDa subunit</fullName>
    </alternativeName>
</protein>
<sequence length="641" mass="71463">EDGKEETHFHIAISCIAQSLKTQIINRSYDEVAICFFNTREKKNLQDLNGAFVFNVAEREYLDRPTARLIKDFDCIEESFTKDIGSQYSIVSGSRENSLYNALWIAQALLRKGSAKTADKRILLFTNEDDPFGSIKGVAKADMTRTTLQRAKDAQDLGISIELLPLSQPDEEFNVSLFYSDLIGLEGDELAQFMPSAGQNLWDFMNFLHSLALKETERSFICADTGALMQEPAKRYQPYKNDNIMLSVEELSEIKRVSTGHLHLLGFKPLSCLKDYHNLRPSTFIFPSDKEVIGSTCIFIALLRSMVNLKRFAVAFYGSSSRPQLVALVAQDEIISAGGQVEPPGMHMIYLPYSDDVRHVEEIHSDTNAGAPRATDEQIKKAAALIKRIDLKDFSVFQFANPGLQRHYAVLQALALDEDDMPEINDETLPDEEGMARPGVVKAVGEFKLSVYGENYDEESDTGNGKASDASKKRKTAAENAAKESANYNWPDLADNGQLKDLTVTELKYYLTAHNLPVTGKKEVLISRILTHLGKAQLEHKKEPLNPQFPGENQQETLHLTLIMALVLGSGFLRKTTQLFPYFNYYYLKAAVPIQAAENVMQISEGSGPKINGFHGLAKRTEFAVGEKATAPVGFNAAEEN</sequence>
<dbReference type="SMART" id="SM00559">
    <property type="entry name" value="Ku78"/>
    <property type="match status" value="1"/>
</dbReference>
<evidence type="ECO:0000313" key="19">
    <source>
        <dbReference type="EMBL" id="KAH8494255.1"/>
    </source>
</evidence>
<proteinExistence type="inferred from homology"/>
<dbReference type="GO" id="GO:0006310">
    <property type="term" value="P:DNA recombination"/>
    <property type="evidence" value="ECO:0007669"/>
    <property type="project" value="UniProtKB-KW"/>
</dbReference>
<keyword evidence="11" id="KW-0234">DNA repair</keyword>
<dbReference type="PANTHER" id="PTHR12604:SF2">
    <property type="entry name" value="X-RAY REPAIR CROSS-COMPLEMENTING PROTEIN 6"/>
    <property type="match status" value="1"/>
</dbReference>
<dbReference type="SUPFAM" id="SSF100939">
    <property type="entry name" value="SPOC domain-like"/>
    <property type="match status" value="1"/>
</dbReference>
<dbReference type="FunFam" id="3.40.50.410:FF:000068">
    <property type="entry name" value="ATP-dependent DNA helicase 2 subunit KU70"/>
    <property type="match status" value="1"/>
</dbReference>
<keyword evidence="8" id="KW-0067">ATP-binding</keyword>
<dbReference type="Gene3D" id="1.10.1600.10">
    <property type="match status" value="1"/>
</dbReference>
<dbReference type="NCBIfam" id="TIGR00578">
    <property type="entry name" value="ku70"/>
    <property type="match status" value="1"/>
</dbReference>
<dbReference type="GO" id="GO:0005524">
    <property type="term" value="F:ATP binding"/>
    <property type="evidence" value="ECO:0007669"/>
    <property type="project" value="UniProtKB-KW"/>
</dbReference>
<evidence type="ECO:0000256" key="2">
    <source>
        <dbReference type="ARBA" id="ARBA00005240"/>
    </source>
</evidence>
<evidence type="ECO:0000256" key="11">
    <source>
        <dbReference type="ARBA" id="ARBA00023204"/>
    </source>
</evidence>
<dbReference type="CDD" id="cd01458">
    <property type="entry name" value="vWA_ku"/>
    <property type="match status" value="1"/>
</dbReference>
<keyword evidence="20" id="KW-1185">Reference proteome</keyword>
<comment type="subcellular location">
    <subcellularLocation>
        <location evidence="1">Nucleus</location>
    </subcellularLocation>
</comment>
<dbReference type="InterPro" id="IPR036361">
    <property type="entry name" value="SAP_dom_sf"/>
</dbReference>
<comment type="catalytic activity">
    <reaction evidence="13">
        <text>ATP + H2O = ADP + phosphate + H(+)</text>
        <dbReference type="Rhea" id="RHEA:13065"/>
        <dbReference type="ChEBI" id="CHEBI:15377"/>
        <dbReference type="ChEBI" id="CHEBI:15378"/>
        <dbReference type="ChEBI" id="CHEBI:30616"/>
        <dbReference type="ChEBI" id="CHEBI:43474"/>
        <dbReference type="ChEBI" id="CHEBI:456216"/>
        <dbReference type="EC" id="3.6.4.12"/>
    </reaction>
</comment>
<dbReference type="CDD" id="cd00788">
    <property type="entry name" value="KU70"/>
    <property type="match status" value="1"/>
</dbReference>
<evidence type="ECO:0000256" key="13">
    <source>
        <dbReference type="ARBA" id="ARBA00047995"/>
    </source>
</evidence>
<organism evidence="19 20">
    <name type="scientific">Populus deltoides</name>
    <name type="common">Eastern poplar</name>
    <name type="synonym">Eastern cottonwood</name>
    <dbReference type="NCBI Taxonomy" id="3696"/>
    <lineage>
        <taxon>Eukaryota</taxon>
        <taxon>Viridiplantae</taxon>
        <taxon>Streptophyta</taxon>
        <taxon>Embryophyta</taxon>
        <taxon>Tracheophyta</taxon>
        <taxon>Spermatophyta</taxon>
        <taxon>Magnoliopsida</taxon>
        <taxon>eudicotyledons</taxon>
        <taxon>Gunneridae</taxon>
        <taxon>Pentapetalae</taxon>
        <taxon>rosids</taxon>
        <taxon>fabids</taxon>
        <taxon>Malpighiales</taxon>
        <taxon>Salicaceae</taxon>
        <taxon>Saliceae</taxon>
        <taxon>Populus</taxon>
    </lineage>
</organism>
<dbReference type="Gene3D" id="1.10.720.30">
    <property type="entry name" value="SAP domain"/>
    <property type="match status" value="1"/>
</dbReference>
<dbReference type="GO" id="GO:0003678">
    <property type="term" value="F:DNA helicase activity"/>
    <property type="evidence" value="ECO:0007669"/>
    <property type="project" value="UniProtKB-EC"/>
</dbReference>
<evidence type="ECO:0000256" key="1">
    <source>
        <dbReference type="ARBA" id="ARBA00004123"/>
    </source>
</evidence>
<dbReference type="SUPFAM" id="SSF68906">
    <property type="entry name" value="SAP domain"/>
    <property type="match status" value="1"/>
</dbReference>
<dbReference type="FunFam" id="2.40.290.10:FF:000001">
    <property type="entry name" value="X-ray repair cross complementing 6"/>
    <property type="match status" value="1"/>
</dbReference>
<keyword evidence="4" id="KW-0547">Nucleotide-binding</keyword>
<dbReference type="SMART" id="SM00513">
    <property type="entry name" value="SAP"/>
    <property type="match status" value="1"/>
</dbReference>
<evidence type="ECO:0000259" key="18">
    <source>
        <dbReference type="PROSITE" id="PS50800"/>
    </source>
</evidence>
<evidence type="ECO:0000256" key="15">
    <source>
        <dbReference type="ARBA" id="ARBA00079373"/>
    </source>
</evidence>
<evidence type="ECO:0000256" key="5">
    <source>
        <dbReference type="ARBA" id="ARBA00022763"/>
    </source>
</evidence>
<comment type="caution">
    <text evidence="19">The sequence shown here is derived from an EMBL/GenBank/DDBJ whole genome shotgun (WGS) entry which is preliminary data.</text>
</comment>
<dbReference type="InterPro" id="IPR005160">
    <property type="entry name" value="Ku_C"/>
</dbReference>
<dbReference type="FunFam" id="1.10.720.30:FF:000021">
    <property type="entry name" value="ATP-dependent DNA helicase 2 subunit KU70"/>
    <property type="match status" value="1"/>
</dbReference>
<reference evidence="19" key="1">
    <citation type="journal article" date="2021" name="J. Hered.">
        <title>Genome Assembly of Salicaceae Populus deltoides (Eastern Cottonwood) I-69 Based on Nanopore Sequencing and Hi-C Technologies.</title>
        <authorList>
            <person name="Bai S."/>
            <person name="Wu H."/>
            <person name="Zhang J."/>
            <person name="Pan Z."/>
            <person name="Zhao W."/>
            <person name="Li Z."/>
            <person name="Tong C."/>
        </authorList>
    </citation>
    <scope>NUCLEOTIDE SEQUENCE</scope>
    <source>
        <tissue evidence="19">Leaf</tissue>
    </source>
</reference>
<dbReference type="GO" id="GO:0016787">
    <property type="term" value="F:hydrolase activity"/>
    <property type="evidence" value="ECO:0007669"/>
    <property type="project" value="UniProtKB-KW"/>
</dbReference>
<keyword evidence="10" id="KW-0233">DNA recombination</keyword>
<dbReference type="Pfam" id="PF02037">
    <property type="entry name" value="SAP"/>
    <property type="match status" value="1"/>
</dbReference>
<evidence type="ECO:0000256" key="12">
    <source>
        <dbReference type="ARBA" id="ARBA00023242"/>
    </source>
</evidence>
<evidence type="ECO:0000256" key="6">
    <source>
        <dbReference type="ARBA" id="ARBA00022801"/>
    </source>
</evidence>
<name>A0A8T2XL34_POPDE</name>
<dbReference type="InterPro" id="IPR005161">
    <property type="entry name" value="Ku_N"/>
</dbReference>
<dbReference type="InterPro" id="IPR036465">
    <property type="entry name" value="vWFA_dom_sf"/>
</dbReference>
<gene>
    <name evidence="19" type="ORF">H0E87_020862</name>
</gene>
<dbReference type="Pfam" id="PF03731">
    <property type="entry name" value="Ku_N"/>
    <property type="match status" value="1"/>
</dbReference>
<dbReference type="PANTHER" id="PTHR12604">
    <property type="entry name" value="KU AUTOANTIGEN DNA HELICASE"/>
    <property type="match status" value="1"/>
</dbReference>
<dbReference type="InterPro" id="IPR003034">
    <property type="entry name" value="SAP_dom"/>
</dbReference>
<dbReference type="AlphaFoldDB" id="A0A8T2XL34"/>
<dbReference type="Pfam" id="PF03730">
    <property type="entry name" value="Ku_C"/>
    <property type="match status" value="1"/>
</dbReference>
<dbReference type="SUPFAM" id="SSF53300">
    <property type="entry name" value="vWA-like"/>
    <property type="match status" value="1"/>
</dbReference>
<feature type="domain" description="SAP" evidence="18">
    <location>
        <begin position="499"/>
        <end position="533"/>
    </location>
</feature>
<dbReference type="InterPro" id="IPR006164">
    <property type="entry name" value="DNA_bd_Ku70/Ku80"/>
</dbReference>
<comment type="similarity">
    <text evidence="2">Belongs to the ku70 family.</text>
</comment>
<evidence type="ECO:0000256" key="3">
    <source>
        <dbReference type="ARBA" id="ARBA00012551"/>
    </source>
</evidence>
<dbReference type="PROSITE" id="PS50800">
    <property type="entry name" value="SAP"/>
    <property type="match status" value="1"/>
</dbReference>
<dbReference type="Gene3D" id="3.40.50.410">
    <property type="entry name" value="von Willebrand factor, type A domain"/>
    <property type="match status" value="1"/>
</dbReference>
<evidence type="ECO:0000256" key="14">
    <source>
        <dbReference type="ARBA" id="ARBA00069032"/>
    </source>
</evidence>
<evidence type="ECO:0000256" key="16">
    <source>
        <dbReference type="ARBA" id="ARBA00083456"/>
    </source>
</evidence>
<evidence type="ECO:0000256" key="4">
    <source>
        <dbReference type="ARBA" id="ARBA00022741"/>
    </source>
</evidence>
<dbReference type="GO" id="GO:0042162">
    <property type="term" value="F:telomeric DNA binding"/>
    <property type="evidence" value="ECO:0007669"/>
    <property type="project" value="InterPro"/>
</dbReference>
<dbReference type="GO" id="GO:0043564">
    <property type="term" value="C:Ku70:Ku80 complex"/>
    <property type="evidence" value="ECO:0007669"/>
    <property type="project" value="InterPro"/>
</dbReference>
<dbReference type="FunFam" id="1.10.1600.10:FF:000003">
    <property type="entry name" value="ATP-dependent DNA helicase 2 subunit KU70"/>
    <property type="match status" value="1"/>
</dbReference>
<dbReference type="EC" id="3.6.4.12" evidence="3"/>
<evidence type="ECO:0000256" key="8">
    <source>
        <dbReference type="ARBA" id="ARBA00022840"/>
    </source>
</evidence>
<dbReference type="InterPro" id="IPR006165">
    <property type="entry name" value="Ku70"/>
</dbReference>
<dbReference type="GO" id="GO:0000723">
    <property type="term" value="P:telomere maintenance"/>
    <property type="evidence" value="ECO:0007669"/>
    <property type="project" value="InterPro"/>
</dbReference>
<keyword evidence="5" id="KW-0227">DNA damage</keyword>
<feature type="region of interest" description="Disordered" evidence="17">
    <location>
        <begin position="455"/>
        <end position="484"/>
    </location>
</feature>
<evidence type="ECO:0000256" key="7">
    <source>
        <dbReference type="ARBA" id="ARBA00022806"/>
    </source>
</evidence>
<keyword evidence="7" id="KW-0347">Helicase</keyword>
<accession>A0A8T2XL34</accession>
<evidence type="ECO:0000313" key="20">
    <source>
        <dbReference type="Proteomes" id="UP000807159"/>
    </source>
</evidence>
<feature type="non-terminal residue" evidence="19">
    <location>
        <position position="641"/>
    </location>
</feature>
<keyword evidence="12" id="KW-0539">Nucleus</keyword>
<dbReference type="PIRSF" id="PIRSF003033">
    <property type="entry name" value="Ku70"/>
    <property type="match status" value="1"/>
</dbReference>
<dbReference type="GO" id="GO:0006303">
    <property type="term" value="P:double-strand break repair via nonhomologous end joining"/>
    <property type="evidence" value="ECO:0007669"/>
    <property type="project" value="InterPro"/>
</dbReference>
<evidence type="ECO:0000256" key="9">
    <source>
        <dbReference type="ARBA" id="ARBA00023125"/>
    </source>
</evidence>
<evidence type="ECO:0000256" key="10">
    <source>
        <dbReference type="ARBA" id="ARBA00023172"/>
    </source>
</evidence>
<dbReference type="InterPro" id="IPR016194">
    <property type="entry name" value="SPOC-like_C_dom_sf"/>
</dbReference>